<comment type="function">
    <text evidence="1">May play a role in microtubule-mediated transport or vesicle function.</text>
</comment>
<evidence type="ECO:0000256" key="4">
    <source>
        <dbReference type="ARBA" id="ARBA00007153"/>
    </source>
</evidence>
<feature type="region of interest" description="Disordered" evidence="7">
    <location>
        <begin position="392"/>
        <end position="428"/>
    </location>
</feature>
<keyword evidence="5" id="KW-0963">Cytoplasm</keyword>
<dbReference type="InterPro" id="IPR048411">
    <property type="entry name" value="Htt_N_HEAT_rpt-1"/>
</dbReference>
<dbReference type="InterPro" id="IPR000091">
    <property type="entry name" value="Huntingtin"/>
</dbReference>
<dbReference type="InterPro" id="IPR028426">
    <property type="entry name" value="Huntingtin_fam"/>
</dbReference>
<reference evidence="9" key="1">
    <citation type="submission" date="2025-08" db="UniProtKB">
        <authorList>
            <consortium name="RefSeq"/>
        </authorList>
    </citation>
    <scope>IDENTIFICATION</scope>
</reference>
<evidence type="ECO:0000256" key="6">
    <source>
        <dbReference type="ARBA" id="ARBA00023242"/>
    </source>
</evidence>
<dbReference type="SUPFAM" id="SSF48371">
    <property type="entry name" value="ARM repeat"/>
    <property type="match status" value="2"/>
</dbReference>
<proteinExistence type="inferred from homology"/>
<dbReference type="InterPro" id="IPR016024">
    <property type="entry name" value="ARM-type_fold"/>
</dbReference>
<comment type="subcellular location">
    <subcellularLocation>
        <location evidence="3">Cytoplasm</location>
    </subcellularLocation>
    <subcellularLocation>
        <location evidence="2">Nucleus</location>
    </subcellularLocation>
</comment>
<evidence type="ECO:0000256" key="5">
    <source>
        <dbReference type="ARBA" id="ARBA00022490"/>
    </source>
</evidence>
<dbReference type="Pfam" id="PF20925">
    <property type="entry name" value="Htt_bridge"/>
    <property type="match status" value="1"/>
</dbReference>
<dbReference type="Pfam" id="PF20926">
    <property type="entry name" value="Htt_N-HEAT_1"/>
    <property type="match status" value="1"/>
</dbReference>
<dbReference type="InterPro" id="IPR048412">
    <property type="entry name" value="Htt_bridge"/>
</dbReference>
<feature type="compositionally biased region" description="Low complexity" evidence="7">
    <location>
        <begin position="361"/>
        <end position="370"/>
    </location>
</feature>
<evidence type="ECO:0000313" key="9">
    <source>
        <dbReference type="RefSeq" id="XP_014662838.1"/>
    </source>
</evidence>
<dbReference type="Gene3D" id="1.25.10.10">
    <property type="entry name" value="Leucine-rich Repeat Variant"/>
    <property type="match status" value="2"/>
</dbReference>
<sequence length="3287" mass="365660">MANLEKLIKAFEALKTTQPTDSVTDEKQRKKEPATKKDQISHCNTIAEALCMPNLRSNSEFPKFLGIGIETLLACCDSPDADVRIVADECLNKTVKTLLETNLGRLQVELYKEIKKNGVSRSLRAALWRFADLTHLIRPQKCRPYIVNLLPCVARISKRPEESVQETLAAAMLKIFPVLGKFTNDGEVKVLLKAFLPNLKSSSAVCRRTAASSLSIICQHSRKPKHFFAWLLTILLEMPTAAAGEAESACMLLGVLMCLRHIVSHMSCSDAGDVDNPLKGSFGKIAKGLDLGVATDQLVQMFEMLLCCTQHSNHNVVTAALETMHQLLKHPTPSLLSILLSPDGIPQSQTHDLTQERLHSRSASSASLLPSLADDEAPLEDEMEDSSLHFAVSEGDSGTGSATPPRFTIGAEEGDTDTPSIRDSNSQTGLAELGVDGLDYSSMEIGVCQDSPLTEMPIRNIDSAQFHDVSTTPSEDLPGEASAGLSSRGQSPLPVSPASQVDFCVGEIGSLSSQPALVYCVRHLCRSFLLTGYRGCIIPDRHTRVSIKSLALGCIAAAVTLYPAVFFKPFFVQEDENITGVEDVQFIEDVCLYSTHSDPQLSGNTALLIGCLITALLSESRGGAIKHETSKHVDTTMQDLTDHLSCVLLQKSSVSIRLGLVALRSCLPLLLDSIYSQLGFSLAQQLLKLASNSYWLVKVELADVLGDLDYKVLSYLETSKQQFTLHKQVPFQDRVLHHVLLLLIGDEDMRVRQAAATTIVKIVPNLFFEMDSPQQDPVVTKARDLTCKFLDPVLTDEQISQPTVHGLVRAYSQVAGAAYSTGLESALSRVIQALMQKLIQSTSNHLTLGCLHVLCLLSEEYSVPKFPSAWTCATLPLVPSHSELTPTTKVNPALGGRRSLTDRDKWMKLNLQDPSMGSSGGSLALILNVLASTSAMLNLTAHKHALLLAGNIFAGAAYKALRPEEERTEGQSWSMLDDQAVGALADNLLLHLARLLNICTHVIEGIQPGPPQSKPVLPSLPNAPSLSPIKRKSVKKEEKKEGKEAAVLSSSKTTTDGTPDKADATKEKKEEKEKKEKVLLGSFFNLPSYMNLYEVMRGAYNNYKLLKALFGTNLSSQWEPNQQVSAGARRPGKVTRLMSTVKPGLYHCCFTAPAAQFTQGVLASGLRSPMQGEESISPGFIGWMRHKLDNKMPTIFKPGNREKAPIASYIRLFEPLVIKALKLYTITSSTDLQVQVLDLLAQLVQLRVNYCLLDSEQIFIGFVIKQFEYIEEGQIMNSDKLIAHIFHFLVLLSYERYHSKTIIGMPKIIQLCDGLMASGQAPITHAIPALQPIVVDLFAVRGTVNKADIGKELETQREVVVSMLFRLVHYHQVLDLFVLVLQHCHKDGEDKWKRLSRQIVDVLLPVLTNYEINLDDQAALEVLHRLFEVVAPSVFRPVDILLNTLLVPPKPLTTVQRVQRWMCLALAILRVLIYQAKEEVVLSRLRELGLYVTIYTDTQGPSESLSEEETLARFLLQVVGMVSREICSKTGIPASTQPEDCTFLCHQLSQLLLYIMHMFQSGIYRRVATAAMSMIVEEPPACFYSVRQINGYFHALRMTQPTLLLQWCNILTLLNYDDQSWWSELMQTHRPSATQQQMEELQKGWGRPLSLSLEMVRRGGLILFCDYVCENLNDTLRDVTILADTRCDVTILAVTRRGDTRCDVTILAVTRRGDTRSINSRCDNFNMPALEKKTLRCLEAIHHTQSGPLVALLIDRMLATHHLSIARMCDTVTCRRLEMLLADTPRQNCQEQLPLDDLEKLIDTMKQRALARRHVRLTTLLGRVRDSLAPAAPRTLLSPERSHPLALSAAAHVRDIAVNKDWLLSITWEQCCRADAAPAGCAKLLANLDYADQLATMKAKGFNAAVLRACVALGLRKTVDALYGARDAMSPSEQVAPPLPLPGLPEQREHPLYRASRVSLMQHISGIVAGLPTPHQAPNFLQTLASGKHGRFLSKLESFLCEQPMWSFMFSLAPALTSFLESHEALPWQLNLGQEAMCDICRFGVLMLEAVQWKYSTERVVTASELQSALDCFAVIICDSRLFGILNREQAAPPMESNVTLILSAVSCVQHILSKARNIQEAPSGQVTEACDTSTVIACQQITELMQWIEAQYCQSKQTSTPPLPEYLVQPMITIITGLARLSLLTSHARLPPLARTMGWVPVTSDPSQPPLPTEFLQERDVLRQFVLRANALGFTSRQQFEELWVTLLAVLGASQEEVVTIGGVGGQHEEMERVHVSCLVVQGLTALLMQALLRPRPGNPIGGQFLHAQRDKPPAFLQTRTGKRLTKVRGIIQMEIESLAGSSRCERPPGEMYEKIHAYNIEREDDSSKYTLGQVSVESIWSRAGMLEQDSQHERRHLAAADVDVDIHSCLQFLLENLYSMWMKTGALAHVALLTEAACSVVVLSDIFTEQSQFEWMLEVFLDLHKTHPGEDEILVQYLLVGICKAISVIGLDSALQERVSKLLEQSMRSTHMPTRVAAYHGVLYILESNQADFSATVMPAVTESLQKQLTCLTTGAVYGEKYVLVMWAAVFYILENYQEDLREMDFSSRMLQLCVSVASASEDRTPLAVYLAIFHGLERLALTGAVGTHERDLVVKLAVDRLKAHSPVRVLAGLGLLLSCMYSEGRVVLDSYSTDSSDMDPASPVLEIRDPEHLIVAMERLTMLFDRIRKGYPFEAEVVSKILPHFLADFFPTQDAMNKVIGEFLSSQQPHPQLIVGVLFKVFNNLIQKGQNDLVKDWVMLSLSNFTQRTPIAMATWSLTCFFISASPNRWLRALFPHVQSRMGLMDMVDRRFFCVAALDFRSQVVVLSDIFTEQSQFEWMLEVFLDLHKTHPGEDEILVQYLLVGICKAISVIGLDSALQERVSKLLEQSMRSTHMPTRVAAYHGVLYILESNQADFSATVMPAVTESLQKQLTCLTTGAVYGEKYVLVMWAAVFYILENYQEDLRETDFSSRMLQLCVSVASASEDRTPLAVYLAIFHGLERLALTGAVGTHERDLVVKLAVDRLKAHSPVRVLAGLGLLLSCMYSEGRVVLDSYSTDSSDMDPASPVLEIRDPEHLIVAMERLTMLFDRIRKGYPFEAEVVSKILPHFLADFFPTQDAMNKVIGEFLSSQQPHPQLIVGVLFKVFNNLIQKGQNDLVKDWVMLSLSNFTQRTPIAMATWSLTCFFISASPNRWLRALFPHVQSRMGLMDMVDRRFFCVAALDFRSQLKEEAQKRSFLLTMQAAIQPDTPYTDLIACIQSHDY</sequence>
<accession>A0ABM1DSB7</accession>
<dbReference type="Pfam" id="PF12372">
    <property type="entry name" value="Htt_N-HEAT"/>
    <property type="match status" value="1"/>
</dbReference>
<organism evidence="8 9">
    <name type="scientific">Priapulus caudatus</name>
    <name type="common">Priapulid worm</name>
    <dbReference type="NCBI Taxonomy" id="37621"/>
    <lineage>
        <taxon>Eukaryota</taxon>
        <taxon>Metazoa</taxon>
        <taxon>Ecdysozoa</taxon>
        <taxon>Scalidophora</taxon>
        <taxon>Priapulida</taxon>
        <taxon>Priapulimorpha</taxon>
        <taxon>Priapulimorphida</taxon>
        <taxon>Priapulidae</taxon>
        <taxon>Priapulus</taxon>
    </lineage>
</organism>
<feature type="compositionally biased region" description="Basic and acidic residues" evidence="7">
    <location>
        <begin position="1035"/>
        <end position="1044"/>
    </location>
</feature>
<dbReference type="RefSeq" id="XP_014662838.1">
    <property type="nucleotide sequence ID" value="XM_014807352.1"/>
</dbReference>
<dbReference type="Proteomes" id="UP000695022">
    <property type="component" value="Unplaced"/>
</dbReference>
<protein>
    <submittedName>
        <fullName evidence="9">Huntingtin-like</fullName>
    </submittedName>
</protein>
<keyword evidence="6" id="KW-0539">Nucleus</keyword>
<dbReference type="InterPro" id="IPR024613">
    <property type="entry name" value="Huntingtin_N_HEAT_rpt-2"/>
</dbReference>
<evidence type="ECO:0000256" key="1">
    <source>
        <dbReference type="ARBA" id="ARBA00002907"/>
    </source>
</evidence>
<gene>
    <name evidence="9" type="primary">LOC106805659</name>
</gene>
<keyword evidence="8" id="KW-1185">Reference proteome</keyword>
<dbReference type="GeneID" id="106805659"/>
<dbReference type="InterPro" id="IPR048413">
    <property type="entry name" value="Htt_C-HEAT_rpt"/>
</dbReference>
<feature type="compositionally biased region" description="Low complexity" evidence="7">
    <location>
        <begin position="1015"/>
        <end position="1028"/>
    </location>
</feature>
<dbReference type="PRINTS" id="PR00375">
    <property type="entry name" value="HUNTINGTIN"/>
</dbReference>
<dbReference type="PANTHER" id="PTHR10170:SF10">
    <property type="entry name" value="HUNTINGTIN"/>
    <property type="match status" value="1"/>
</dbReference>
<evidence type="ECO:0000313" key="8">
    <source>
        <dbReference type="Proteomes" id="UP000695022"/>
    </source>
</evidence>
<dbReference type="InterPro" id="IPR011989">
    <property type="entry name" value="ARM-like"/>
</dbReference>
<feature type="region of interest" description="Disordered" evidence="7">
    <location>
        <begin position="1010"/>
        <end position="1073"/>
    </location>
</feature>
<evidence type="ECO:0000256" key="2">
    <source>
        <dbReference type="ARBA" id="ARBA00004123"/>
    </source>
</evidence>
<feature type="region of interest" description="Disordered" evidence="7">
    <location>
        <begin position="347"/>
        <end position="370"/>
    </location>
</feature>
<dbReference type="Pfam" id="PF20927">
    <property type="entry name" value="Htt_C-HEAT"/>
    <property type="match status" value="3"/>
</dbReference>
<feature type="compositionally biased region" description="Polar residues" evidence="7">
    <location>
        <begin position="417"/>
        <end position="428"/>
    </location>
</feature>
<dbReference type="PANTHER" id="PTHR10170">
    <property type="entry name" value="HUNTINGTON DISEASE PROTEIN"/>
    <property type="match status" value="1"/>
</dbReference>
<feature type="compositionally biased region" description="Polar residues" evidence="7">
    <location>
        <begin position="1048"/>
        <end position="1057"/>
    </location>
</feature>
<feature type="region of interest" description="Disordered" evidence="7">
    <location>
        <begin position="468"/>
        <end position="492"/>
    </location>
</feature>
<evidence type="ECO:0000256" key="3">
    <source>
        <dbReference type="ARBA" id="ARBA00004496"/>
    </source>
</evidence>
<evidence type="ECO:0000256" key="7">
    <source>
        <dbReference type="SAM" id="MobiDB-lite"/>
    </source>
</evidence>
<feature type="compositionally biased region" description="Basic and acidic residues" evidence="7">
    <location>
        <begin position="1058"/>
        <end position="1073"/>
    </location>
</feature>
<name>A0ABM1DSB7_PRICU</name>
<comment type="similarity">
    <text evidence="4">Belongs to the huntingtin family.</text>
</comment>